<gene>
    <name evidence="4" type="ORF">SAMN04490243_1132</name>
</gene>
<evidence type="ECO:0000256" key="2">
    <source>
        <dbReference type="ARBA" id="ARBA00022679"/>
    </source>
</evidence>
<reference evidence="4 5" key="1">
    <citation type="submission" date="2016-10" db="EMBL/GenBank/DDBJ databases">
        <authorList>
            <person name="de Groot N.N."/>
        </authorList>
    </citation>
    <scope>NUCLEOTIDE SEQUENCE [LARGE SCALE GENOMIC DNA]</scope>
    <source>
        <strain evidence="4 5">DSM 21019</strain>
    </source>
</reference>
<dbReference type="InterPro" id="IPR000863">
    <property type="entry name" value="Sulfotransferase_dom"/>
</dbReference>
<dbReference type="RefSeq" id="WP_092981367.1">
    <property type="nucleotide sequence ID" value="NZ_FOYQ01000001.1"/>
</dbReference>
<comment type="similarity">
    <text evidence="1">Belongs to the sulfotransferase 1 family.</text>
</comment>
<dbReference type="STRING" id="400055.SAMN04490243_1132"/>
<keyword evidence="2 4" id="KW-0808">Transferase</keyword>
<evidence type="ECO:0000256" key="1">
    <source>
        <dbReference type="ARBA" id="ARBA00005771"/>
    </source>
</evidence>
<proteinExistence type="inferred from homology"/>
<accession>A0A1I6G2Q3</accession>
<name>A0A1I6G2Q3_9FLAO</name>
<dbReference type="GO" id="GO:0008146">
    <property type="term" value="F:sulfotransferase activity"/>
    <property type="evidence" value="ECO:0007669"/>
    <property type="project" value="InterPro"/>
</dbReference>
<evidence type="ECO:0000259" key="3">
    <source>
        <dbReference type="Pfam" id="PF00685"/>
    </source>
</evidence>
<protein>
    <submittedName>
        <fullName evidence="4">Sulfotransferase domain-containing protein</fullName>
    </submittedName>
</protein>
<dbReference type="Proteomes" id="UP000199534">
    <property type="component" value="Unassembled WGS sequence"/>
</dbReference>
<sequence>MLITTLKSKIEQATRLLYINTITASNGSVLIVEYPKSGGTWLGQLISNYLDLPFPRNRMPIARKSLFHSHYLPKWRIPNNPRIVYLVRDGRDVMVSLYFHQLIWNEKNKLNPKDVIYHRKQTGFKDFEDVKGNMLDFIHYTFTEQPSKLQHFTYMGNWATYNRSWIAQREQSDENIYLVRYEDLLLDAFGTMKDMFEGFFDIEAVDEEKLRQTVQKFSFENQAKRKKGQEDKNSFLRKGISGDWKNYFGPAEREAYNHYAGDVLQALGYEQDESWLRP</sequence>
<dbReference type="EMBL" id="FOYQ01000001">
    <property type="protein sequence ID" value="SFR36411.1"/>
    <property type="molecule type" value="Genomic_DNA"/>
</dbReference>
<keyword evidence="5" id="KW-1185">Reference proteome</keyword>
<dbReference type="Gene3D" id="3.40.50.300">
    <property type="entry name" value="P-loop containing nucleotide triphosphate hydrolases"/>
    <property type="match status" value="1"/>
</dbReference>
<dbReference type="OrthoDB" id="1437579at2"/>
<evidence type="ECO:0000313" key="5">
    <source>
        <dbReference type="Proteomes" id="UP000199534"/>
    </source>
</evidence>
<organism evidence="4 5">
    <name type="scientific">Robiginitalea myxolifaciens</name>
    <dbReference type="NCBI Taxonomy" id="400055"/>
    <lineage>
        <taxon>Bacteria</taxon>
        <taxon>Pseudomonadati</taxon>
        <taxon>Bacteroidota</taxon>
        <taxon>Flavobacteriia</taxon>
        <taxon>Flavobacteriales</taxon>
        <taxon>Flavobacteriaceae</taxon>
        <taxon>Robiginitalea</taxon>
    </lineage>
</organism>
<evidence type="ECO:0000313" key="4">
    <source>
        <dbReference type="EMBL" id="SFR36411.1"/>
    </source>
</evidence>
<dbReference type="AlphaFoldDB" id="A0A1I6G2Q3"/>
<dbReference type="Pfam" id="PF00685">
    <property type="entry name" value="Sulfotransfer_1"/>
    <property type="match status" value="1"/>
</dbReference>
<feature type="domain" description="Sulfotransferase" evidence="3">
    <location>
        <begin position="63"/>
        <end position="264"/>
    </location>
</feature>
<dbReference type="SUPFAM" id="SSF52540">
    <property type="entry name" value="P-loop containing nucleoside triphosphate hydrolases"/>
    <property type="match status" value="1"/>
</dbReference>
<dbReference type="InterPro" id="IPR027417">
    <property type="entry name" value="P-loop_NTPase"/>
</dbReference>
<dbReference type="PANTHER" id="PTHR11783">
    <property type="entry name" value="SULFOTRANSFERASE SULT"/>
    <property type="match status" value="1"/>
</dbReference>